<gene>
    <name evidence="3" type="ORF">GCU56_08870</name>
</gene>
<feature type="transmembrane region" description="Helical" evidence="2">
    <location>
        <begin position="397"/>
        <end position="413"/>
    </location>
</feature>
<feature type="transmembrane region" description="Helical" evidence="2">
    <location>
        <begin position="420"/>
        <end position="440"/>
    </location>
</feature>
<evidence type="ECO:0000256" key="1">
    <source>
        <dbReference type="SAM" id="MobiDB-lite"/>
    </source>
</evidence>
<dbReference type="Proteomes" id="UP000470246">
    <property type="component" value="Unassembled WGS sequence"/>
</dbReference>
<feature type="transmembrane region" description="Helical" evidence="2">
    <location>
        <begin position="460"/>
        <end position="481"/>
    </location>
</feature>
<dbReference type="EMBL" id="JAAGWF010000009">
    <property type="protein sequence ID" value="NEK57982.1"/>
    <property type="molecule type" value="Genomic_DNA"/>
</dbReference>
<feature type="transmembrane region" description="Helical" evidence="2">
    <location>
        <begin position="261"/>
        <end position="281"/>
    </location>
</feature>
<organism evidence="3 4">
    <name type="scientific">Geodermatophilus sabuli</name>
    <dbReference type="NCBI Taxonomy" id="1564158"/>
    <lineage>
        <taxon>Bacteria</taxon>
        <taxon>Bacillati</taxon>
        <taxon>Actinomycetota</taxon>
        <taxon>Actinomycetes</taxon>
        <taxon>Geodermatophilales</taxon>
        <taxon>Geodermatophilaceae</taxon>
        <taxon>Geodermatophilus</taxon>
    </lineage>
</organism>
<feature type="compositionally biased region" description="Low complexity" evidence="1">
    <location>
        <begin position="98"/>
        <end position="108"/>
    </location>
</feature>
<keyword evidence="2" id="KW-0472">Membrane</keyword>
<evidence type="ECO:0000313" key="3">
    <source>
        <dbReference type="EMBL" id="NEK57982.1"/>
    </source>
</evidence>
<comment type="caution">
    <text evidence="3">The sequence shown here is derived from an EMBL/GenBank/DDBJ whole genome shotgun (WGS) entry which is preliminary data.</text>
</comment>
<feature type="transmembrane region" description="Helical" evidence="2">
    <location>
        <begin position="221"/>
        <end position="249"/>
    </location>
</feature>
<dbReference type="RefSeq" id="WP_163481298.1">
    <property type="nucleotide sequence ID" value="NZ_JAAGWF010000009.1"/>
</dbReference>
<sequence length="683" mass="71104">MLDLNVFLTLAVAVLLTVVPGLLLALALRMRGWAAVGAAPLLTVALVLVAIVVVSLAGVDWTPVSAAAVALAGIAVAFVGAGALEARARRRSRRPVDPDVGPAGPAADPADDADERESRLWSLLAVAGVVLGAVIGFATLVPGTDGLTSANQGFDALFHVNLIENITRSGDVAPSVAGDLNGYPDGASVYPDAFHAMASLVDQVHGTSLTSTNALLTGIPLVAGLGLVALLRTLGLVRAAAVAPVVLASTSGFPIDLIWRGPVWVFAFGIALVPAFLVLLARTLDRRDTVTTVGLGLATAGLALMHPSAALTAAVFGICLVVGRWLQRGDVPARDVLRRDLVVLVPAAAVAAVLALPLIGQALVDTGGGTVVDWPIAQSPGEAVGELLFYNYDNDHPQLWLAIAALVGLAVGWRSPQLRWWYAATGVFVLLCVMAAAYEGRLVQLLTGPWWNDRFRFKGVVFLGLSVFAAVGVTHLGGLLAGLVRRVTTRWHERMPALRTPALAAAGVVVVLALVGVLSGFYVQENRDRLATAYVPGGGGSVSDDDLAAFDVLRDLAGAGPVLNDPNDGSAWMWALADVQPVFGAALTVPVKPPLPEERQLVVDGLNCLDSSERVRQAVEDLGVRYVYSSASTILGGETTNPGFRDLSSVDSLRPVYEGTGVTIYEIDPVPLEESADAACELT</sequence>
<feature type="region of interest" description="Disordered" evidence="1">
    <location>
        <begin position="90"/>
        <end position="112"/>
    </location>
</feature>
<feature type="transmembrane region" description="Helical" evidence="2">
    <location>
        <begin position="502"/>
        <end position="523"/>
    </location>
</feature>
<accession>A0A7K3VZF2</accession>
<dbReference type="InterPro" id="IPR046671">
    <property type="entry name" value="DUF6541"/>
</dbReference>
<evidence type="ECO:0000313" key="4">
    <source>
        <dbReference type="Proteomes" id="UP000470246"/>
    </source>
</evidence>
<feature type="transmembrane region" description="Helical" evidence="2">
    <location>
        <begin position="6"/>
        <end position="28"/>
    </location>
</feature>
<feature type="transmembrane region" description="Helical" evidence="2">
    <location>
        <begin position="120"/>
        <end position="141"/>
    </location>
</feature>
<keyword evidence="2" id="KW-0812">Transmembrane</keyword>
<feature type="transmembrane region" description="Helical" evidence="2">
    <location>
        <begin position="341"/>
        <end position="364"/>
    </location>
</feature>
<feature type="transmembrane region" description="Helical" evidence="2">
    <location>
        <begin position="64"/>
        <end position="84"/>
    </location>
</feature>
<keyword evidence="2" id="KW-1133">Transmembrane helix</keyword>
<dbReference type="AlphaFoldDB" id="A0A7K3VZF2"/>
<keyword evidence="4" id="KW-1185">Reference proteome</keyword>
<name>A0A7K3VZF2_9ACTN</name>
<evidence type="ECO:0000256" key="2">
    <source>
        <dbReference type="SAM" id="Phobius"/>
    </source>
</evidence>
<feature type="transmembrane region" description="Helical" evidence="2">
    <location>
        <begin position="35"/>
        <end position="58"/>
    </location>
</feature>
<protein>
    <submittedName>
        <fullName evidence="3">Uncharacterized protein</fullName>
    </submittedName>
</protein>
<dbReference type="Pfam" id="PF20176">
    <property type="entry name" value="DUF6541"/>
    <property type="match status" value="1"/>
</dbReference>
<reference evidence="3 4" key="1">
    <citation type="submission" date="2020-02" db="EMBL/GenBank/DDBJ databases">
        <title>Geodermatophilus sabuli CPCC 205279 I12A-02694.</title>
        <authorList>
            <person name="Jiang Z."/>
        </authorList>
    </citation>
    <scope>NUCLEOTIDE SEQUENCE [LARGE SCALE GENOMIC DNA]</scope>
    <source>
        <strain evidence="3 4">I12A-02694</strain>
    </source>
</reference>
<feature type="transmembrane region" description="Helical" evidence="2">
    <location>
        <begin position="293"/>
        <end position="321"/>
    </location>
</feature>
<proteinExistence type="predicted"/>